<feature type="DNA-binding region" description="H-T-H motif" evidence="5">
    <location>
        <begin position="19"/>
        <end position="38"/>
    </location>
</feature>
<evidence type="ECO:0000256" key="5">
    <source>
        <dbReference type="HAMAP-Rule" id="MF_00978"/>
    </source>
</evidence>
<dbReference type="GO" id="GO:0009249">
    <property type="term" value="P:protein lipoylation"/>
    <property type="evidence" value="ECO:0007669"/>
    <property type="project" value="UniProtKB-ARBA"/>
</dbReference>
<dbReference type="InterPro" id="IPR011991">
    <property type="entry name" value="ArsR-like_HTH"/>
</dbReference>
<keyword evidence="2 5" id="KW-0547">Nucleotide-binding</keyword>
<keyword evidence="3 5" id="KW-0067">ATP-binding</keyword>
<dbReference type="InterPro" id="IPR004143">
    <property type="entry name" value="BPL_LPL_catalytic"/>
</dbReference>
<dbReference type="Gene3D" id="2.30.30.100">
    <property type="match status" value="1"/>
</dbReference>
<name>A0AAX2ZK11_9FIRM</name>
<keyword evidence="5" id="KW-0804">Transcription</keyword>
<dbReference type="InterPro" id="IPR045864">
    <property type="entry name" value="aa-tRNA-synth_II/BPL/LPL"/>
</dbReference>
<evidence type="ECO:0000259" key="6">
    <source>
        <dbReference type="PROSITE" id="PS51733"/>
    </source>
</evidence>
<comment type="similarity">
    <text evidence="5">Belongs to the biotin--protein ligase family.</text>
</comment>
<dbReference type="Pfam" id="PF02237">
    <property type="entry name" value="BPL_C"/>
    <property type="match status" value="1"/>
</dbReference>
<dbReference type="Proteomes" id="UP001198983">
    <property type="component" value="Chromosome"/>
</dbReference>
<keyword evidence="5" id="KW-0805">Transcription regulation</keyword>
<reference evidence="7 8" key="1">
    <citation type="journal article" date="2023" name="Int. J. Syst. Evol. Microbiol.">
        <title>Terrisporobacter hibernicus sp. nov., isolated from bovine faeces in Northern Ireland.</title>
        <authorList>
            <person name="Mitchell M."/>
            <person name="Nguyen S.V."/>
            <person name="Connor M."/>
            <person name="Fairley D.J."/>
            <person name="Donoghue O."/>
            <person name="Marshall H."/>
            <person name="Koolman L."/>
            <person name="McMullan G."/>
            <person name="Schaffer K.E."/>
            <person name="McGrath J.W."/>
            <person name="Fanning S."/>
        </authorList>
    </citation>
    <scope>NUCLEOTIDE SEQUENCE [LARGE SCALE GENOMIC DNA]</scope>
    <source>
        <strain evidence="7 8">MCA3</strain>
    </source>
</reference>
<keyword evidence="5" id="KW-0678">Repressor</keyword>
<dbReference type="Gene3D" id="1.10.10.10">
    <property type="entry name" value="Winged helix-like DNA-binding domain superfamily/Winged helix DNA-binding domain"/>
    <property type="match status" value="1"/>
</dbReference>
<dbReference type="SUPFAM" id="SSF55681">
    <property type="entry name" value="Class II aaRS and biotin synthetases"/>
    <property type="match status" value="1"/>
</dbReference>
<evidence type="ECO:0000313" key="8">
    <source>
        <dbReference type="Proteomes" id="UP001198983"/>
    </source>
</evidence>
<dbReference type="CDD" id="cd16442">
    <property type="entry name" value="BPL"/>
    <property type="match status" value="1"/>
</dbReference>
<accession>A0AAX2ZK11</accession>
<comment type="catalytic activity">
    <reaction evidence="5">
        <text>biotin + L-lysyl-[protein] + ATP = N(6)-biotinyl-L-lysyl-[protein] + AMP + diphosphate + H(+)</text>
        <dbReference type="Rhea" id="RHEA:11756"/>
        <dbReference type="Rhea" id="RHEA-COMP:9752"/>
        <dbReference type="Rhea" id="RHEA-COMP:10505"/>
        <dbReference type="ChEBI" id="CHEBI:15378"/>
        <dbReference type="ChEBI" id="CHEBI:29969"/>
        <dbReference type="ChEBI" id="CHEBI:30616"/>
        <dbReference type="ChEBI" id="CHEBI:33019"/>
        <dbReference type="ChEBI" id="CHEBI:57586"/>
        <dbReference type="ChEBI" id="CHEBI:83144"/>
        <dbReference type="ChEBI" id="CHEBI:456215"/>
        <dbReference type="EC" id="6.3.4.15"/>
    </reaction>
</comment>
<dbReference type="SUPFAM" id="SSF50037">
    <property type="entry name" value="C-terminal domain of transcriptional repressors"/>
    <property type="match status" value="1"/>
</dbReference>
<comment type="caution">
    <text evidence="5">Lacks conserved residue(s) required for the propagation of feature annotation.</text>
</comment>
<evidence type="ECO:0000256" key="1">
    <source>
        <dbReference type="ARBA" id="ARBA00022598"/>
    </source>
</evidence>
<dbReference type="InterPro" id="IPR013196">
    <property type="entry name" value="HTH_11"/>
</dbReference>
<dbReference type="Gene3D" id="3.30.930.10">
    <property type="entry name" value="Bira Bifunctional Protein, Domain 2"/>
    <property type="match status" value="1"/>
</dbReference>
<dbReference type="PANTHER" id="PTHR12835:SF5">
    <property type="entry name" value="BIOTIN--PROTEIN LIGASE"/>
    <property type="match status" value="1"/>
</dbReference>
<feature type="domain" description="BPL/LPL catalytic" evidence="6">
    <location>
        <begin position="68"/>
        <end position="254"/>
    </location>
</feature>
<dbReference type="GO" id="GO:0004077">
    <property type="term" value="F:biotin--[biotin carboxyl-carrier protein] ligase activity"/>
    <property type="evidence" value="ECO:0007669"/>
    <property type="project" value="UniProtKB-UniRule"/>
</dbReference>
<dbReference type="GO" id="GO:0003677">
    <property type="term" value="F:DNA binding"/>
    <property type="evidence" value="ECO:0007669"/>
    <property type="project" value="UniProtKB-UniRule"/>
</dbReference>
<organism evidence="7 8">
    <name type="scientific">Terrisporobacter hibernicus</name>
    <dbReference type="NCBI Taxonomy" id="2813371"/>
    <lineage>
        <taxon>Bacteria</taxon>
        <taxon>Bacillati</taxon>
        <taxon>Bacillota</taxon>
        <taxon>Clostridia</taxon>
        <taxon>Peptostreptococcales</taxon>
        <taxon>Peptostreptococcaceae</taxon>
        <taxon>Terrisporobacter</taxon>
    </lineage>
</organism>
<dbReference type="InterPro" id="IPR036388">
    <property type="entry name" value="WH-like_DNA-bd_sf"/>
</dbReference>
<feature type="binding site" evidence="5">
    <location>
        <position position="114"/>
    </location>
    <ligand>
        <name>biotin</name>
        <dbReference type="ChEBI" id="CHEBI:57586"/>
    </ligand>
</feature>
<feature type="binding site" evidence="5">
    <location>
        <position position="184"/>
    </location>
    <ligand>
        <name>biotin</name>
        <dbReference type="ChEBI" id="CHEBI:57586"/>
    </ligand>
</feature>
<dbReference type="InterPro" id="IPR004408">
    <property type="entry name" value="Biotin_CoA_COase_ligase"/>
</dbReference>
<dbReference type="RefSeq" id="WP_228417341.1">
    <property type="nucleotide sequence ID" value="NZ_CP081135.1"/>
</dbReference>
<dbReference type="Pfam" id="PF03099">
    <property type="entry name" value="BPL_LplA_LipB"/>
    <property type="match status" value="1"/>
</dbReference>
<keyword evidence="1 5" id="KW-0436">Ligase</keyword>
<dbReference type="GO" id="GO:0006355">
    <property type="term" value="P:regulation of DNA-templated transcription"/>
    <property type="evidence" value="ECO:0007669"/>
    <property type="project" value="UniProtKB-UniRule"/>
</dbReference>
<dbReference type="EC" id="6.3.4.15" evidence="5"/>
<dbReference type="KEGG" id="tem:JW646_09775"/>
<dbReference type="InterPro" id="IPR003142">
    <property type="entry name" value="BPL_C"/>
</dbReference>
<dbReference type="GO" id="GO:0005524">
    <property type="term" value="F:ATP binding"/>
    <property type="evidence" value="ECO:0007669"/>
    <property type="project" value="UniProtKB-UniRule"/>
</dbReference>
<proteinExistence type="inferred from homology"/>
<dbReference type="CDD" id="cd00090">
    <property type="entry name" value="HTH_ARSR"/>
    <property type="match status" value="1"/>
</dbReference>
<protein>
    <recommendedName>
        <fullName evidence="5">Bifunctional ligase/repressor BirA</fullName>
    </recommendedName>
    <alternativeName>
        <fullName evidence="5">Biotin--[acetyl-CoA-carboxylase] ligase</fullName>
        <ecNumber evidence="5">6.3.4.15</ecNumber>
    </alternativeName>
    <alternativeName>
        <fullName evidence="5">Biotin--protein ligase</fullName>
    </alternativeName>
    <alternativeName>
        <fullName evidence="5">Biotin-[acetyl-CoA carboxylase] synthetase</fullName>
    </alternativeName>
</protein>
<dbReference type="PANTHER" id="PTHR12835">
    <property type="entry name" value="BIOTIN PROTEIN LIGASE"/>
    <property type="match status" value="1"/>
</dbReference>
<evidence type="ECO:0000256" key="4">
    <source>
        <dbReference type="ARBA" id="ARBA00023267"/>
    </source>
</evidence>
<dbReference type="EMBL" id="CP081135">
    <property type="protein sequence ID" value="UEL49653.1"/>
    <property type="molecule type" value="Genomic_DNA"/>
</dbReference>
<dbReference type="GO" id="GO:0005737">
    <property type="term" value="C:cytoplasm"/>
    <property type="evidence" value="ECO:0007669"/>
    <property type="project" value="TreeGrafter"/>
</dbReference>
<dbReference type="Pfam" id="PF08279">
    <property type="entry name" value="HTH_11"/>
    <property type="match status" value="1"/>
</dbReference>
<dbReference type="InterPro" id="IPR030855">
    <property type="entry name" value="Bifunct_BirA"/>
</dbReference>
<comment type="function">
    <text evidence="5">Acts both as a biotin--[acetyl-CoA-carboxylase] ligase and a repressor.</text>
</comment>
<dbReference type="GO" id="GO:0016740">
    <property type="term" value="F:transferase activity"/>
    <property type="evidence" value="ECO:0007669"/>
    <property type="project" value="UniProtKB-ARBA"/>
</dbReference>
<dbReference type="NCBIfam" id="TIGR00121">
    <property type="entry name" value="birA_ligase"/>
    <property type="match status" value="1"/>
</dbReference>
<keyword evidence="5" id="KW-0238">DNA-binding</keyword>
<evidence type="ECO:0000256" key="3">
    <source>
        <dbReference type="ARBA" id="ARBA00022840"/>
    </source>
</evidence>
<dbReference type="HAMAP" id="MF_00978">
    <property type="entry name" value="Bifunct_BirA"/>
    <property type="match status" value="1"/>
</dbReference>
<sequence>MRDKIIEAILDSGSDFVSGEELSKKLGISRTAIWKHINVLRESGYNIESVNKKGYRLIGSPKDLLNPQNIYHNLKTETIGKNIIHLESVDSTNDYLKKIGNNAEEGTVVISEEQTKGKGRLGRNWQSKPKEGIWMSIILKPEIIPYKAPFITLIAGAAILKALNNLQVPAKIKWPNDIIINNKKVSGILTELSAEIERINYVVVGIGMNVKNLDFDKDLEEKATSLYKENYHLSRVEIVSQVLYEFEKLYNDYIKNDYKDETLKICKEYSAILNKDVYIIKGDEKELVKCIDISDNGNLIVRDANNNVQEILSGEVSIRGVKGYV</sequence>
<evidence type="ECO:0000256" key="2">
    <source>
        <dbReference type="ARBA" id="ARBA00022741"/>
    </source>
</evidence>
<dbReference type="InterPro" id="IPR008988">
    <property type="entry name" value="Transcriptional_repressor_C"/>
</dbReference>
<keyword evidence="8" id="KW-1185">Reference proteome</keyword>
<dbReference type="SUPFAM" id="SSF46785">
    <property type="entry name" value="Winged helix' DNA-binding domain"/>
    <property type="match status" value="1"/>
</dbReference>
<dbReference type="InterPro" id="IPR036390">
    <property type="entry name" value="WH_DNA-bd_sf"/>
</dbReference>
<feature type="binding site" evidence="5">
    <location>
        <begin position="91"/>
        <end position="93"/>
    </location>
    <ligand>
        <name>biotin</name>
        <dbReference type="ChEBI" id="CHEBI:57586"/>
    </ligand>
</feature>
<dbReference type="PROSITE" id="PS51733">
    <property type="entry name" value="BPL_LPL_CATALYTIC"/>
    <property type="match status" value="1"/>
</dbReference>
<dbReference type="AlphaFoldDB" id="A0AAX2ZK11"/>
<gene>
    <name evidence="5" type="primary">birA</name>
    <name evidence="7" type="ORF">JW646_09775</name>
</gene>
<evidence type="ECO:0000313" key="7">
    <source>
        <dbReference type="EMBL" id="UEL49653.1"/>
    </source>
</evidence>
<keyword evidence="4 5" id="KW-0092">Biotin</keyword>